<dbReference type="GO" id="GO:0046872">
    <property type="term" value="F:metal ion binding"/>
    <property type="evidence" value="ECO:0007669"/>
    <property type="project" value="UniProtKB-KW"/>
</dbReference>
<protein>
    <submittedName>
        <fullName evidence="4">Plant transposon protein</fullName>
    </submittedName>
</protein>
<keyword evidence="5" id="KW-1185">Reference proteome</keyword>
<reference evidence="4" key="1">
    <citation type="submission" date="2020-06" db="EMBL/GenBank/DDBJ databases">
        <authorList>
            <consortium name="Plant Systems Biology data submission"/>
        </authorList>
    </citation>
    <scope>NUCLEOTIDE SEQUENCE</scope>
    <source>
        <strain evidence="4">D6</strain>
    </source>
</reference>
<dbReference type="Pfam" id="PF13359">
    <property type="entry name" value="DDE_Tnp_4"/>
    <property type="match status" value="1"/>
</dbReference>
<comment type="caution">
    <text evidence="4">The sequence shown here is derived from an EMBL/GenBank/DDBJ whole genome shotgun (WGS) entry which is preliminary data.</text>
</comment>
<evidence type="ECO:0000256" key="2">
    <source>
        <dbReference type="ARBA" id="ARBA00022723"/>
    </source>
</evidence>
<comment type="cofactor">
    <cofactor evidence="1">
        <name>a divalent metal cation</name>
        <dbReference type="ChEBI" id="CHEBI:60240"/>
    </cofactor>
</comment>
<sequence length="548" mass="63254">MEVPSLEQDQYNSDSDEEDAIGIADCYDGNGAIISEKFLQLIQQEDNLDDAEESVLQNLYMEDESDGETEVATAGASVKSKRSPRKCKSIKPYYFDNEGTKVILQPKQTVWYYMYVASPTIDCAKWHKKFRRRFRLPYSEFLNLFDKVESHDKYFRRWKSKDAVGKESSPLELLLLGALRYLGRGLTFDDVEEYTAINEETHRQFLHAFIRFGADVLYSLYVVMPRTAEDLKPHRKEYDIGGLHGCGFSTDATNVVMWRCSHNLKQANMGFKQSHPARTYNLTCNHRHPSRWNDKTLVLFDEFMTGLHEGTILSDVKFHLFSWEGEVGNSQVEYTKYSGALGLVDNGYHKWACTQAPAKTSLLRCEERLSEWIESFRKDAECCFGILKGRFRVLKTGIRLEGPEAADRVWLTCCALHNMLLKVDGLDEWDGSAGDNQVEDMRRFAPFAVQRLSSEALRGFGSRHHEQTAAQEELLRRQIDRQREDAMVEDEANNSAMDDCHLTRQKVAVDGSVLVNSLAYDDFRNRLVEHFDILWRCNRVRWPQRKTG</sequence>
<keyword evidence="2" id="KW-0479">Metal-binding</keyword>
<dbReference type="PANTHER" id="PTHR47150">
    <property type="entry name" value="OS12G0169200 PROTEIN"/>
    <property type="match status" value="1"/>
</dbReference>
<dbReference type="Proteomes" id="UP001153069">
    <property type="component" value="Unassembled WGS sequence"/>
</dbReference>
<accession>A0A9N8EUS0</accession>
<dbReference type="AlphaFoldDB" id="A0A9N8EUS0"/>
<name>A0A9N8EUS0_9STRA</name>
<evidence type="ECO:0000259" key="3">
    <source>
        <dbReference type="Pfam" id="PF13359"/>
    </source>
</evidence>
<gene>
    <name evidence="4" type="ORF">SEMRO_1940_G306610.1</name>
</gene>
<dbReference type="EMBL" id="CAICTM010001938">
    <property type="protein sequence ID" value="CAB9527088.1"/>
    <property type="molecule type" value="Genomic_DNA"/>
</dbReference>
<evidence type="ECO:0000256" key="1">
    <source>
        <dbReference type="ARBA" id="ARBA00001968"/>
    </source>
</evidence>
<evidence type="ECO:0000313" key="4">
    <source>
        <dbReference type="EMBL" id="CAB9527088.1"/>
    </source>
</evidence>
<dbReference type="PANTHER" id="PTHR47150:SF5">
    <property type="entry name" value="OS07G0546750 PROTEIN"/>
    <property type="match status" value="1"/>
</dbReference>
<proteinExistence type="predicted"/>
<feature type="domain" description="DDE Tnp4" evidence="3">
    <location>
        <begin position="338"/>
        <end position="418"/>
    </location>
</feature>
<dbReference type="OrthoDB" id="42907at2759"/>
<organism evidence="4 5">
    <name type="scientific">Seminavis robusta</name>
    <dbReference type="NCBI Taxonomy" id="568900"/>
    <lineage>
        <taxon>Eukaryota</taxon>
        <taxon>Sar</taxon>
        <taxon>Stramenopiles</taxon>
        <taxon>Ochrophyta</taxon>
        <taxon>Bacillariophyta</taxon>
        <taxon>Bacillariophyceae</taxon>
        <taxon>Bacillariophycidae</taxon>
        <taxon>Naviculales</taxon>
        <taxon>Naviculaceae</taxon>
        <taxon>Seminavis</taxon>
    </lineage>
</organism>
<evidence type="ECO:0000313" key="5">
    <source>
        <dbReference type="Proteomes" id="UP001153069"/>
    </source>
</evidence>
<dbReference type="InterPro" id="IPR027806">
    <property type="entry name" value="HARBI1_dom"/>
</dbReference>